<dbReference type="Proteomes" id="UP001055171">
    <property type="component" value="Plasmid unnamed1"/>
</dbReference>
<accession>A0A0E3WEE4</accession>
<reference evidence="3" key="2">
    <citation type="submission" date="2022-08" db="EMBL/GenBank/DDBJ databases">
        <title>Complete genome sequence of 14 non-tuberculosis mycobacteria type-strains.</title>
        <authorList>
            <person name="Igarashi Y."/>
            <person name="Osugi A."/>
            <person name="Mitarai S."/>
        </authorList>
    </citation>
    <scope>NUCLEOTIDE SEQUENCE</scope>
    <source>
        <strain evidence="3">ATCC 51985</strain>
        <plasmid evidence="3">unnamed1</plasmid>
    </source>
</reference>
<proteinExistence type="predicted"/>
<geneLocation type="plasmid" evidence="3 5">
    <name>unnamed1</name>
</geneLocation>
<evidence type="ECO:0000313" key="3">
    <source>
        <dbReference type="EMBL" id="ULP45556.1"/>
    </source>
</evidence>
<dbReference type="OrthoDB" id="4570648at2"/>
<gene>
    <name evidence="2" type="ORF">BN1232_06329</name>
    <name evidence="3" type="ORF">MJO58_27840</name>
</gene>
<dbReference type="RefSeq" id="WP_061559529.1">
    <property type="nucleotide sequence ID" value="NZ_CP092424.2"/>
</dbReference>
<organism evidence="2 4">
    <name type="scientific">Mycobacterium lentiflavum</name>
    <dbReference type="NCBI Taxonomy" id="141349"/>
    <lineage>
        <taxon>Bacteria</taxon>
        <taxon>Bacillati</taxon>
        <taxon>Actinomycetota</taxon>
        <taxon>Actinomycetes</taxon>
        <taxon>Mycobacteriales</taxon>
        <taxon>Mycobacteriaceae</taxon>
        <taxon>Mycobacterium</taxon>
        <taxon>Mycobacterium simiae complex</taxon>
    </lineage>
</organism>
<sequence length="113" mass="12676">MFDSWERSAEFPTLFAVDRAVQVDVGRIFPVSGIRKDKLPLWVKACGLLLEPLMPARQIAWLRRSDGGWVAAVEMTATSANQQSKLTMNLWLPSHAVAPPRSDTGEDRERLGR</sequence>
<feature type="region of interest" description="Disordered" evidence="1">
    <location>
        <begin position="94"/>
        <end position="113"/>
    </location>
</feature>
<evidence type="ECO:0000256" key="1">
    <source>
        <dbReference type="SAM" id="MobiDB-lite"/>
    </source>
</evidence>
<evidence type="ECO:0000313" key="5">
    <source>
        <dbReference type="Proteomes" id="UP001055171"/>
    </source>
</evidence>
<reference evidence="2 4" key="1">
    <citation type="submission" date="2015-03" db="EMBL/GenBank/DDBJ databases">
        <authorList>
            <person name="Urmite Genomes"/>
        </authorList>
    </citation>
    <scope>NUCLEOTIDE SEQUENCE [LARGE SCALE GENOMIC DNA]</scope>
    <source>
        <strain evidence="2 4">CSUR P1491</strain>
    </source>
</reference>
<name>A0A0E3WEE4_MYCLN</name>
<evidence type="ECO:0000313" key="2">
    <source>
        <dbReference type="EMBL" id="CQD24690.1"/>
    </source>
</evidence>
<dbReference type="AlphaFoldDB" id="A0A0E3WEE4"/>
<dbReference type="Proteomes" id="UP000199251">
    <property type="component" value="Unassembled WGS sequence"/>
</dbReference>
<dbReference type="EMBL" id="CTEE01000003">
    <property type="protein sequence ID" value="CQD24690.1"/>
    <property type="molecule type" value="Genomic_DNA"/>
</dbReference>
<keyword evidence="5" id="KW-1185">Reference proteome</keyword>
<dbReference type="EMBL" id="CP092424">
    <property type="protein sequence ID" value="ULP45556.1"/>
    <property type="molecule type" value="Genomic_DNA"/>
</dbReference>
<keyword evidence="3" id="KW-0614">Plasmid</keyword>
<evidence type="ECO:0000313" key="4">
    <source>
        <dbReference type="Proteomes" id="UP000199251"/>
    </source>
</evidence>
<feature type="compositionally biased region" description="Basic and acidic residues" evidence="1">
    <location>
        <begin position="103"/>
        <end position="113"/>
    </location>
</feature>
<protein>
    <submittedName>
        <fullName evidence="2">Uncharacterized protein</fullName>
    </submittedName>
</protein>